<accession>A0ABV9X9L3</accession>
<keyword evidence="2" id="KW-1185">Reference proteome</keyword>
<comment type="caution">
    <text evidence="1">The sequence shown here is derived from an EMBL/GenBank/DDBJ whole genome shotgun (WGS) entry which is preliminary data.</text>
</comment>
<proteinExistence type="predicted"/>
<reference evidence="2" key="1">
    <citation type="journal article" date="2019" name="Int. J. Syst. Evol. Microbiol.">
        <title>The Global Catalogue of Microorganisms (GCM) 10K type strain sequencing project: providing services to taxonomists for standard genome sequencing and annotation.</title>
        <authorList>
            <consortium name="The Broad Institute Genomics Platform"/>
            <consortium name="The Broad Institute Genome Sequencing Center for Infectious Disease"/>
            <person name="Wu L."/>
            <person name="Ma J."/>
        </authorList>
    </citation>
    <scope>NUCLEOTIDE SEQUENCE [LARGE SCALE GENOMIC DNA]</scope>
    <source>
        <strain evidence="2">CGMCC 4.1648</strain>
    </source>
</reference>
<gene>
    <name evidence="1" type="ORF">ACFPM3_06135</name>
</gene>
<evidence type="ECO:0008006" key="3">
    <source>
        <dbReference type="Google" id="ProtNLM"/>
    </source>
</evidence>
<protein>
    <recommendedName>
        <fullName evidence="3">HEAT repeat domain-containing protein</fullName>
    </recommendedName>
</protein>
<evidence type="ECO:0000313" key="2">
    <source>
        <dbReference type="Proteomes" id="UP001595829"/>
    </source>
</evidence>
<dbReference type="InterPro" id="IPR011989">
    <property type="entry name" value="ARM-like"/>
</dbReference>
<sequence>MFSGIDEIDWASMSHAYGDASDVPVILRGLASADQEEREAALDAMYGAVHHQGDVHDSTVACVPFLYDLVGTPGLADRGAIVQLLCSIDGDGRDLGELDVWTDDEDEYAAWLDNYARVETEIRRRSPLLLDLADEDPELRAQLPMAWVRLHEDTTRVRDLLLARLAVEREATVLRALATALGELAFRRSRFTAEAAVALRGLVADDSGDPGLRLCALVQLARCAPGDLPEDAVATAAEVMRVAREAGDAAPGPTAEPSAPPTTMIAYLRALRARHHPSPVSPWATDLMGDLHRALGDRVRERFALLEDQLRSPDWGQRREAIDMAGALLSGWRGPHEESVRLLGEQLYEPEHRLVKWAAGELEWLQAIGGPAAGALAERVAAGPRFPLQRDWEDTTYGACLSALAAQGDGRAVPGLVDVLAYGKVPEHLGAWLGRMAPESAAPLAPVLHDRLARTDPWRAPYRTERLLEALSVLGSPECLPLALRILRDRDGRGVRLQDAALKALARLGPAACAEALAAMPDVRRTAGDPSATYRLYAAAVIAEAEGATRAVLAALTDALTGDRGFARHLAFTIVDRLGPAAAPLLPTLRTLVAQEASEPAGELATALWRAGGDHEESLRALLASWRATRRNRPSVARALHAMGLGAAEAISLVREEVSHPRRYGNEDSIPDRSRRRYDCTTDELLLHHCTETLALHS</sequence>
<dbReference type="SUPFAM" id="SSF48371">
    <property type="entry name" value="ARM repeat"/>
    <property type="match status" value="1"/>
</dbReference>
<evidence type="ECO:0000313" key="1">
    <source>
        <dbReference type="EMBL" id="MFC5021729.1"/>
    </source>
</evidence>
<dbReference type="Proteomes" id="UP001595829">
    <property type="component" value="Unassembled WGS sequence"/>
</dbReference>
<dbReference type="RefSeq" id="WP_345693674.1">
    <property type="nucleotide sequence ID" value="NZ_BAABIT010000001.1"/>
</dbReference>
<name>A0ABV9X9L3_9ACTN</name>
<organism evidence="1 2">
    <name type="scientific">Streptomyces coeruleoprunus</name>
    <dbReference type="NCBI Taxonomy" id="285563"/>
    <lineage>
        <taxon>Bacteria</taxon>
        <taxon>Bacillati</taxon>
        <taxon>Actinomycetota</taxon>
        <taxon>Actinomycetes</taxon>
        <taxon>Kitasatosporales</taxon>
        <taxon>Streptomycetaceae</taxon>
        <taxon>Streptomyces</taxon>
    </lineage>
</organism>
<dbReference type="InterPro" id="IPR016024">
    <property type="entry name" value="ARM-type_fold"/>
</dbReference>
<dbReference type="Gene3D" id="1.25.10.10">
    <property type="entry name" value="Leucine-rich Repeat Variant"/>
    <property type="match status" value="1"/>
</dbReference>
<dbReference type="EMBL" id="JBHSJD010000002">
    <property type="protein sequence ID" value="MFC5021729.1"/>
    <property type="molecule type" value="Genomic_DNA"/>
</dbReference>